<dbReference type="Proteomes" id="UP000324222">
    <property type="component" value="Unassembled WGS sequence"/>
</dbReference>
<proteinExistence type="predicted"/>
<comment type="caution">
    <text evidence="1">The sequence shown here is derived from an EMBL/GenBank/DDBJ whole genome shotgun (WGS) entry which is preliminary data.</text>
</comment>
<dbReference type="AlphaFoldDB" id="A0A5B7KNB3"/>
<evidence type="ECO:0000313" key="2">
    <source>
        <dbReference type="Proteomes" id="UP000324222"/>
    </source>
</evidence>
<gene>
    <name evidence="1" type="ORF">E2C01_102659</name>
</gene>
<dbReference type="EMBL" id="VSRR010153198">
    <property type="protein sequence ID" value="MPD06829.1"/>
    <property type="molecule type" value="Genomic_DNA"/>
</dbReference>
<evidence type="ECO:0000313" key="1">
    <source>
        <dbReference type="EMBL" id="MPD06829.1"/>
    </source>
</evidence>
<reference evidence="1 2" key="1">
    <citation type="submission" date="2019-05" db="EMBL/GenBank/DDBJ databases">
        <title>Another draft genome of Portunus trituberculatus and its Hox gene families provides insights of decapod evolution.</title>
        <authorList>
            <person name="Jeong J.-H."/>
            <person name="Song I."/>
            <person name="Kim S."/>
            <person name="Choi T."/>
            <person name="Kim D."/>
            <person name="Ryu S."/>
            <person name="Kim W."/>
        </authorList>
    </citation>
    <scope>NUCLEOTIDE SEQUENCE [LARGE SCALE GENOMIC DNA]</scope>
    <source>
        <tissue evidence="1">Muscle</tissue>
    </source>
</reference>
<organism evidence="1 2">
    <name type="scientific">Portunus trituberculatus</name>
    <name type="common">Swimming crab</name>
    <name type="synonym">Neptunus trituberculatus</name>
    <dbReference type="NCBI Taxonomy" id="210409"/>
    <lineage>
        <taxon>Eukaryota</taxon>
        <taxon>Metazoa</taxon>
        <taxon>Ecdysozoa</taxon>
        <taxon>Arthropoda</taxon>
        <taxon>Crustacea</taxon>
        <taxon>Multicrustacea</taxon>
        <taxon>Malacostraca</taxon>
        <taxon>Eumalacostraca</taxon>
        <taxon>Eucarida</taxon>
        <taxon>Decapoda</taxon>
        <taxon>Pleocyemata</taxon>
        <taxon>Brachyura</taxon>
        <taxon>Eubrachyura</taxon>
        <taxon>Portunoidea</taxon>
        <taxon>Portunidae</taxon>
        <taxon>Portuninae</taxon>
        <taxon>Portunus</taxon>
    </lineage>
</organism>
<sequence>MFTSSLNRYLAFTCPPALPSPRLTSPHLRVAPTKARLFGEHFTADLPLAARCCLPVFTKPRGSQSAFGVWLHRSTRQLLGSLLASSIRPAVLIGCFRPP</sequence>
<keyword evidence="2" id="KW-1185">Reference proteome</keyword>
<name>A0A5B7KNB3_PORTR</name>
<protein>
    <submittedName>
        <fullName evidence="1">Uncharacterized protein</fullName>
    </submittedName>
</protein>
<accession>A0A5B7KNB3</accession>